<keyword evidence="20" id="KW-1185">Reference proteome</keyword>
<keyword evidence="14 17" id="KW-0012">Acyltransferase</keyword>
<evidence type="ECO:0000256" key="11">
    <source>
        <dbReference type="ARBA" id="ARBA00023098"/>
    </source>
</evidence>
<evidence type="ECO:0000256" key="15">
    <source>
        <dbReference type="ARBA" id="ARBA00048480"/>
    </source>
</evidence>
<dbReference type="Gene3D" id="3.30.559.70">
    <property type="entry name" value="Choline/Carnitine o-acyltransferase, domain 2"/>
    <property type="match status" value="1"/>
</dbReference>
<dbReference type="InterPro" id="IPR000542">
    <property type="entry name" value="Carn_acyl_trans"/>
</dbReference>
<dbReference type="FunFam" id="3.30.559.70:FF:000001">
    <property type="entry name" value="Carnitine O-palmitoyltransferase 1, liver isoform"/>
    <property type="match status" value="1"/>
</dbReference>
<evidence type="ECO:0000313" key="20">
    <source>
        <dbReference type="Proteomes" id="UP000694867"/>
    </source>
</evidence>
<dbReference type="InterPro" id="IPR039551">
    <property type="entry name" value="Cho/carn_acyl_trans"/>
</dbReference>
<dbReference type="InterPro" id="IPR023213">
    <property type="entry name" value="CAT-like_dom_sf"/>
</dbReference>
<protein>
    <recommendedName>
        <fullName evidence="5">carnitine O-palmitoyltransferase</fullName>
        <ecNumber evidence="5">2.3.1.21</ecNumber>
    </recommendedName>
</protein>
<dbReference type="GO" id="GO:0009437">
    <property type="term" value="P:carnitine metabolic process"/>
    <property type="evidence" value="ECO:0007669"/>
    <property type="project" value="TreeGrafter"/>
</dbReference>
<keyword evidence="8" id="KW-0812">Transmembrane</keyword>
<keyword evidence="9" id="KW-0276">Fatty acid metabolism</keyword>
<dbReference type="Gene3D" id="6.10.250.1760">
    <property type="match status" value="1"/>
</dbReference>
<sequence length="778" mass="89491">MAEAHSAVAFNFSVTHEGVSIDYDWELFSILCKAGVRSWKKSISRLVNNIRNGLYPASHRSLVLVWTVLYGGELSKPGFDFSFGASSRVEGFVPQHLAEIHPQLPRCLAVFVTGVGMWSCLSVFRRYMLKALFSYKGWMLESRGKNSKVSLATRLWFVAVRIFEGSSPLLYSYQSCLPSLPLPSVADTMQRYLRSVRALCNDEEFERLTKLAQEFQAGPGRRFQRYLWFKSWWAPNYVTDWWEEFIYLRGRSAIMVNSNFYAADAILMKVTTNQCARAANLIHAAFLFRRMIDFQTLKPILLQGVIPLCSAQYARLFNTTRVPGVETDRIRHSHDSTHIAVYHKGRYFKIITHYRGRLLYPPELQRQLEQVVVDDSKPSSAELYLGALTATDRVTWAVARKEYFRRGINKPSLDAIERAAFVVILDDEDLVYDEKDPDKLDHYAQMLLHGKGFDRWYDKSFNMIIGRNARAGINVEHSWADAPVAGHCWEYCIYTDHARLGYDEDGNTKGYNEFNSRELSIKELPRPIRLKWDINDDCQNVIFKAKADADKILSDVDLHVERFAEYGKRIIKKCRVSPDAYLQMALQLAYFRDQGKFNLTYEASMTRLFRDGRTETVRPCTMESCEWVRSMLDEKATKEEKKQKLVDACNTHQMGYQNAMCGKGIDRHMFCLYVISKYLEIDSPFLKEVLCEPWRLSTSQTPINQTGFLNLDDHPEWIAAGGGFGPVADDGYGVSYLIAGEDNFFFHVSSKRSCPQTDSTRFSKNISQALLEMRDIIV</sequence>
<evidence type="ECO:0000256" key="6">
    <source>
        <dbReference type="ARBA" id="ARBA00022448"/>
    </source>
</evidence>
<comment type="similarity">
    <text evidence="4 17">Belongs to the carnitine/choline acetyltransferase family.</text>
</comment>
<dbReference type="Gene3D" id="3.30.559.10">
    <property type="entry name" value="Chloramphenicol acetyltransferase-like domain"/>
    <property type="match status" value="1"/>
</dbReference>
<gene>
    <name evidence="21" type="primary">LOC100897350</name>
</gene>
<evidence type="ECO:0000256" key="9">
    <source>
        <dbReference type="ARBA" id="ARBA00022832"/>
    </source>
</evidence>
<dbReference type="InterPro" id="IPR032476">
    <property type="entry name" value="CPT_N"/>
</dbReference>
<keyword evidence="6" id="KW-0813">Transport</keyword>
<keyword evidence="13" id="KW-0472">Membrane</keyword>
<dbReference type="PROSITE" id="PS00440">
    <property type="entry name" value="ACYLTRANSF_C_2"/>
    <property type="match status" value="1"/>
</dbReference>
<dbReference type="PANTHER" id="PTHR22589">
    <property type="entry name" value="CARNITINE O-ACYLTRANSFERASE"/>
    <property type="match status" value="1"/>
</dbReference>
<dbReference type="KEGG" id="goe:100897350"/>
<comment type="subcellular location">
    <subcellularLocation>
        <location evidence="1">Membrane</location>
        <topology evidence="1">Multi-pass membrane protein</topology>
    </subcellularLocation>
    <subcellularLocation>
        <location evidence="2">Mitochondrion membrane</location>
    </subcellularLocation>
</comment>
<dbReference type="Proteomes" id="UP000694867">
    <property type="component" value="Unplaced"/>
</dbReference>
<dbReference type="Pfam" id="PF00755">
    <property type="entry name" value="Carn_acyltransf"/>
    <property type="match status" value="1"/>
</dbReference>
<feature type="active site" description="Proton acceptor" evidence="16">
    <location>
        <position position="477"/>
    </location>
</feature>
<evidence type="ECO:0000259" key="19">
    <source>
        <dbReference type="Pfam" id="PF16484"/>
    </source>
</evidence>
<dbReference type="AlphaFoldDB" id="A0AAJ7PAT8"/>
<evidence type="ECO:0000256" key="10">
    <source>
        <dbReference type="ARBA" id="ARBA00022989"/>
    </source>
</evidence>
<dbReference type="CTD" id="36109"/>
<evidence type="ECO:0000256" key="5">
    <source>
        <dbReference type="ARBA" id="ARBA00013243"/>
    </source>
</evidence>
<dbReference type="InterPro" id="IPR042231">
    <property type="entry name" value="Cho/carn_acyl_trans_2"/>
</dbReference>
<reference evidence="21" key="1">
    <citation type="submission" date="2025-08" db="UniProtKB">
        <authorList>
            <consortium name="RefSeq"/>
        </authorList>
    </citation>
    <scope>IDENTIFICATION</scope>
</reference>
<dbReference type="Pfam" id="PF16484">
    <property type="entry name" value="CPT_N"/>
    <property type="match status" value="1"/>
</dbReference>
<dbReference type="PROSITE" id="PS00439">
    <property type="entry name" value="ACYLTRANSF_C_1"/>
    <property type="match status" value="1"/>
</dbReference>
<dbReference type="FunFam" id="3.30.559.10:FF:000042">
    <property type="entry name" value="Carnitine Palmitoyl Transferase"/>
    <property type="match status" value="1"/>
</dbReference>
<evidence type="ECO:0000256" key="12">
    <source>
        <dbReference type="ARBA" id="ARBA00023128"/>
    </source>
</evidence>
<dbReference type="PANTHER" id="PTHR22589:SF31">
    <property type="entry name" value="CARNITINE O-PALMITOYLTRANSFERASE"/>
    <property type="match status" value="1"/>
</dbReference>
<organism evidence="20 21">
    <name type="scientific">Galendromus occidentalis</name>
    <name type="common">western predatory mite</name>
    <dbReference type="NCBI Taxonomy" id="34638"/>
    <lineage>
        <taxon>Eukaryota</taxon>
        <taxon>Metazoa</taxon>
        <taxon>Ecdysozoa</taxon>
        <taxon>Arthropoda</taxon>
        <taxon>Chelicerata</taxon>
        <taxon>Arachnida</taxon>
        <taxon>Acari</taxon>
        <taxon>Parasitiformes</taxon>
        <taxon>Mesostigmata</taxon>
        <taxon>Gamasina</taxon>
        <taxon>Phytoseioidea</taxon>
        <taxon>Phytoseiidae</taxon>
        <taxon>Typhlodrominae</taxon>
        <taxon>Galendromus</taxon>
    </lineage>
</organism>
<dbReference type="GO" id="GO:0004095">
    <property type="term" value="F:carnitine O-palmitoyltransferase activity"/>
    <property type="evidence" value="ECO:0007669"/>
    <property type="project" value="UniProtKB-EC"/>
</dbReference>
<dbReference type="EC" id="2.3.1.21" evidence="5"/>
<evidence type="ECO:0000256" key="16">
    <source>
        <dbReference type="PIRSR" id="PIRSR600542-1"/>
    </source>
</evidence>
<dbReference type="GO" id="GO:0006631">
    <property type="term" value="P:fatty acid metabolic process"/>
    <property type="evidence" value="ECO:0007669"/>
    <property type="project" value="UniProtKB-KW"/>
</dbReference>
<dbReference type="GeneID" id="100897350"/>
<dbReference type="GO" id="GO:0031966">
    <property type="term" value="C:mitochondrial membrane"/>
    <property type="evidence" value="ECO:0007669"/>
    <property type="project" value="UniProtKB-SubCell"/>
</dbReference>
<evidence type="ECO:0000256" key="3">
    <source>
        <dbReference type="ARBA" id="ARBA00005005"/>
    </source>
</evidence>
<dbReference type="SUPFAM" id="SSF52777">
    <property type="entry name" value="CoA-dependent acyltransferases"/>
    <property type="match status" value="2"/>
</dbReference>
<evidence type="ECO:0000259" key="18">
    <source>
        <dbReference type="Pfam" id="PF00755"/>
    </source>
</evidence>
<dbReference type="RefSeq" id="XP_018496109.1">
    <property type="nucleotide sequence ID" value="XM_018640593.1"/>
</dbReference>
<keyword evidence="7 17" id="KW-0808">Transferase</keyword>
<evidence type="ECO:0000256" key="17">
    <source>
        <dbReference type="RuleBase" id="RU003801"/>
    </source>
</evidence>
<keyword evidence="10" id="KW-1133">Transmembrane helix</keyword>
<evidence type="ECO:0000256" key="8">
    <source>
        <dbReference type="ARBA" id="ARBA00022692"/>
    </source>
</evidence>
<evidence type="ECO:0000313" key="21">
    <source>
        <dbReference type="RefSeq" id="XP_018496109.1"/>
    </source>
</evidence>
<evidence type="ECO:0000256" key="13">
    <source>
        <dbReference type="ARBA" id="ARBA00023136"/>
    </source>
</evidence>
<evidence type="ECO:0000256" key="14">
    <source>
        <dbReference type="ARBA" id="ARBA00023315"/>
    </source>
</evidence>
<feature type="domain" description="Choline/carnitine acyltransferase" evidence="18">
    <location>
        <begin position="180"/>
        <end position="767"/>
    </location>
</feature>
<name>A0AAJ7PAT8_9ACAR</name>
<accession>A0AAJ7PAT8</accession>
<comment type="pathway">
    <text evidence="3">Lipid metabolism; fatty acid beta-oxidation.</text>
</comment>
<evidence type="ECO:0000256" key="7">
    <source>
        <dbReference type="ARBA" id="ARBA00022679"/>
    </source>
</evidence>
<proteinExistence type="inferred from homology"/>
<evidence type="ECO:0000256" key="2">
    <source>
        <dbReference type="ARBA" id="ARBA00004325"/>
    </source>
</evidence>
<evidence type="ECO:0000256" key="1">
    <source>
        <dbReference type="ARBA" id="ARBA00004141"/>
    </source>
</evidence>
<feature type="domain" description="Carnitine O-palmitoyltransferase N-terminal" evidence="19">
    <location>
        <begin position="1"/>
        <end position="46"/>
    </location>
</feature>
<keyword evidence="12" id="KW-0496">Mitochondrion</keyword>
<comment type="catalytic activity">
    <reaction evidence="15">
        <text>(R)-carnitine + hexadecanoyl-CoA = O-hexadecanoyl-(R)-carnitine + CoA</text>
        <dbReference type="Rhea" id="RHEA:12661"/>
        <dbReference type="ChEBI" id="CHEBI:16347"/>
        <dbReference type="ChEBI" id="CHEBI:17490"/>
        <dbReference type="ChEBI" id="CHEBI:57287"/>
        <dbReference type="ChEBI" id="CHEBI:57379"/>
        <dbReference type="EC" id="2.3.1.21"/>
    </reaction>
    <physiologicalReaction direction="left-to-right" evidence="15">
        <dbReference type="Rhea" id="RHEA:12662"/>
    </physiologicalReaction>
</comment>
<keyword evidence="11" id="KW-0443">Lipid metabolism</keyword>
<evidence type="ECO:0000256" key="4">
    <source>
        <dbReference type="ARBA" id="ARBA00005232"/>
    </source>
</evidence>